<organism evidence="5 6">
    <name type="scientific">Patella caerulea</name>
    <name type="common">Rayed Mediterranean limpet</name>
    <dbReference type="NCBI Taxonomy" id="87958"/>
    <lineage>
        <taxon>Eukaryota</taxon>
        <taxon>Metazoa</taxon>
        <taxon>Spiralia</taxon>
        <taxon>Lophotrochozoa</taxon>
        <taxon>Mollusca</taxon>
        <taxon>Gastropoda</taxon>
        <taxon>Patellogastropoda</taxon>
        <taxon>Patelloidea</taxon>
        <taxon>Patellidae</taxon>
        <taxon>Patella</taxon>
    </lineage>
</organism>
<sequence length="430" mass="48519">MNVYVLSSIFVFCGLLSSTIGSDIDQCPKGVPRTRFLRTFKGQCYQFNNFERRWTDAQKYCSNNHGHLVVIKSAEEQNFIMSTLRKLHWNRNGVWIGATDRHKEMHWKWITGEPISYSNWGSGQPSCNWFCMEDCGQLRYRDGGKWHDYPCSSIPYLYSFICQYDMTPTTTTSTTTTTTTTTEMTTTHSSTTVVPQTTTAEKIEIVYQDLMIKNKGSSLNKVHNKTPIVTTTTRANNDNIHVLLNDGGQQHQMLEQEEDKAMPTGTTIALVLGILLGLMAGVCFGAVCFIRRRRKKPVEESSVGYANPYYGEAANQGPYSDDENTHIIDPACTMQNKESSYVHDESLPSVSLNNPTYGKLVMAIDEEYDLPKPSPCGASSDTYENSNPAEENFYEDIDSVKATIALNEAREQKEEEEEDRYVAMPTKGTV</sequence>
<protein>
    <recommendedName>
        <fullName evidence="4">C-type lectin domain-containing protein</fullName>
    </recommendedName>
</protein>
<keyword evidence="2" id="KW-0472">Membrane</keyword>
<evidence type="ECO:0000313" key="6">
    <source>
        <dbReference type="Proteomes" id="UP001347796"/>
    </source>
</evidence>
<feature type="signal peptide" evidence="3">
    <location>
        <begin position="1"/>
        <end position="21"/>
    </location>
</feature>
<reference evidence="5 6" key="1">
    <citation type="submission" date="2024-01" db="EMBL/GenBank/DDBJ databases">
        <title>The genome of the rayed Mediterranean limpet Patella caerulea (Linnaeus, 1758).</title>
        <authorList>
            <person name="Anh-Thu Weber A."/>
            <person name="Halstead-Nussloch G."/>
        </authorList>
    </citation>
    <scope>NUCLEOTIDE SEQUENCE [LARGE SCALE GENOMIC DNA]</scope>
    <source>
        <strain evidence="5">AATW-2023a</strain>
        <tissue evidence="5">Whole specimen</tissue>
    </source>
</reference>
<dbReference type="Gene3D" id="3.10.100.10">
    <property type="entry name" value="Mannose-Binding Protein A, subunit A"/>
    <property type="match status" value="1"/>
</dbReference>
<evidence type="ECO:0000256" key="2">
    <source>
        <dbReference type="SAM" id="Phobius"/>
    </source>
</evidence>
<dbReference type="SUPFAM" id="SSF56436">
    <property type="entry name" value="C-type lectin-like"/>
    <property type="match status" value="1"/>
</dbReference>
<evidence type="ECO:0000313" key="5">
    <source>
        <dbReference type="EMBL" id="KAK6177201.1"/>
    </source>
</evidence>
<dbReference type="Proteomes" id="UP001347796">
    <property type="component" value="Unassembled WGS sequence"/>
</dbReference>
<dbReference type="SMART" id="SM00034">
    <property type="entry name" value="CLECT"/>
    <property type="match status" value="1"/>
</dbReference>
<dbReference type="Pfam" id="PF00059">
    <property type="entry name" value="Lectin_C"/>
    <property type="match status" value="1"/>
</dbReference>
<proteinExistence type="predicted"/>
<feature type="transmembrane region" description="Helical" evidence="2">
    <location>
        <begin position="268"/>
        <end position="290"/>
    </location>
</feature>
<dbReference type="InterPro" id="IPR001304">
    <property type="entry name" value="C-type_lectin-like"/>
</dbReference>
<feature type="region of interest" description="Disordered" evidence="1">
    <location>
        <begin position="171"/>
        <end position="190"/>
    </location>
</feature>
<keyword evidence="2" id="KW-0812">Transmembrane</keyword>
<keyword evidence="6" id="KW-1185">Reference proteome</keyword>
<evidence type="ECO:0000259" key="4">
    <source>
        <dbReference type="PROSITE" id="PS50041"/>
    </source>
</evidence>
<keyword evidence="2" id="KW-1133">Transmembrane helix</keyword>
<name>A0AAN8JJV2_PATCE</name>
<accession>A0AAN8JJV2</accession>
<dbReference type="EMBL" id="JAZGQO010000010">
    <property type="protein sequence ID" value="KAK6177201.1"/>
    <property type="molecule type" value="Genomic_DNA"/>
</dbReference>
<dbReference type="AlphaFoldDB" id="A0AAN8JJV2"/>
<evidence type="ECO:0000256" key="1">
    <source>
        <dbReference type="SAM" id="MobiDB-lite"/>
    </source>
</evidence>
<dbReference type="InterPro" id="IPR016187">
    <property type="entry name" value="CTDL_fold"/>
</dbReference>
<feature type="region of interest" description="Disordered" evidence="1">
    <location>
        <begin position="409"/>
        <end position="430"/>
    </location>
</feature>
<feature type="chain" id="PRO_5042824953" description="C-type lectin domain-containing protein" evidence="3">
    <location>
        <begin position="22"/>
        <end position="430"/>
    </location>
</feature>
<gene>
    <name evidence="5" type="ORF">SNE40_015349</name>
</gene>
<dbReference type="CDD" id="cd00037">
    <property type="entry name" value="CLECT"/>
    <property type="match status" value="1"/>
</dbReference>
<keyword evidence="3" id="KW-0732">Signal</keyword>
<comment type="caution">
    <text evidence="5">The sequence shown here is derived from an EMBL/GenBank/DDBJ whole genome shotgun (WGS) entry which is preliminary data.</text>
</comment>
<dbReference type="PROSITE" id="PS50041">
    <property type="entry name" value="C_TYPE_LECTIN_2"/>
    <property type="match status" value="1"/>
</dbReference>
<dbReference type="InterPro" id="IPR050111">
    <property type="entry name" value="C-type_lectin/snaclec_domain"/>
</dbReference>
<feature type="domain" description="C-type lectin" evidence="4">
    <location>
        <begin position="40"/>
        <end position="152"/>
    </location>
</feature>
<evidence type="ECO:0000256" key="3">
    <source>
        <dbReference type="SAM" id="SignalP"/>
    </source>
</evidence>
<dbReference type="PANTHER" id="PTHR22803">
    <property type="entry name" value="MANNOSE, PHOSPHOLIPASE, LECTIN RECEPTOR RELATED"/>
    <property type="match status" value="1"/>
</dbReference>
<dbReference type="InterPro" id="IPR016186">
    <property type="entry name" value="C-type_lectin-like/link_sf"/>
</dbReference>